<evidence type="ECO:0000313" key="6">
    <source>
        <dbReference type="WBParaSite" id="GPUH_0002679601-mRNA-1"/>
    </source>
</evidence>
<dbReference type="SUPFAM" id="SSF50447">
    <property type="entry name" value="Translation proteins"/>
    <property type="match status" value="1"/>
</dbReference>
<sequence length="187" mass="20652">MHISNVGVVVCGVLTEGLLSEKDDVQIGPFKDGSYHASSVRSIRRNKQPVRSIRPGEAASVALVLDKKSEESIRRGMVLLDAKEAGTACWRFAARLCLLCHPASELGVNFQGTVYIGSVCQTVQVVDLDEQPEVPCRWVTVQFRFLISPEYVRTGTPLIFRQSKTKGIGEVMQIFTTDLKTQEVDVV</sequence>
<dbReference type="AlphaFoldDB" id="A0A183F0M5"/>
<dbReference type="WBParaSite" id="GPUH_0002679601-mRNA-1">
    <property type="protein sequence ID" value="GPUH_0002679601-mRNA-1"/>
    <property type="gene ID" value="GPUH_0002679601"/>
</dbReference>
<evidence type="ECO:0000313" key="5">
    <source>
        <dbReference type="Proteomes" id="UP000271098"/>
    </source>
</evidence>
<dbReference type="CDD" id="cd03708">
    <property type="entry name" value="GTPBP_III"/>
    <property type="match status" value="1"/>
</dbReference>
<dbReference type="Gene3D" id="2.40.30.10">
    <property type="entry name" value="Translation factors"/>
    <property type="match status" value="1"/>
</dbReference>
<dbReference type="OrthoDB" id="248233at2759"/>
<dbReference type="InterPro" id="IPR004161">
    <property type="entry name" value="EFTu-like_2"/>
</dbReference>
<dbReference type="GO" id="GO:0003746">
    <property type="term" value="F:translation elongation factor activity"/>
    <property type="evidence" value="ECO:0007669"/>
    <property type="project" value="TreeGrafter"/>
</dbReference>
<protein>
    <submittedName>
        <fullName evidence="6">GTP_EFTU_D2 domain-containing protein</fullName>
    </submittedName>
</protein>
<organism evidence="6">
    <name type="scientific">Gongylonema pulchrum</name>
    <dbReference type="NCBI Taxonomy" id="637853"/>
    <lineage>
        <taxon>Eukaryota</taxon>
        <taxon>Metazoa</taxon>
        <taxon>Ecdysozoa</taxon>
        <taxon>Nematoda</taxon>
        <taxon>Chromadorea</taxon>
        <taxon>Rhabditida</taxon>
        <taxon>Spirurina</taxon>
        <taxon>Spiruromorpha</taxon>
        <taxon>Spiruroidea</taxon>
        <taxon>Gongylonematidae</taxon>
        <taxon>Gongylonema</taxon>
    </lineage>
</organism>
<dbReference type="Proteomes" id="UP000271098">
    <property type="component" value="Unassembled WGS sequence"/>
</dbReference>
<evidence type="ECO:0000256" key="2">
    <source>
        <dbReference type="ARBA" id="ARBA00023134"/>
    </source>
</evidence>
<accession>A0A183F0M5</accession>
<keyword evidence="1" id="KW-0547">Nucleotide-binding</keyword>
<dbReference type="SUPFAM" id="SSF50465">
    <property type="entry name" value="EF-Tu/eEF-1alpha/eIF2-gamma C-terminal domain"/>
    <property type="match status" value="1"/>
</dbReference>
<keyword evidence="2" id="KW-0342">GTP-binding</keyword>
<dbReference type="PANTHER" id="PTHR43721:SF3">
    <property type="entry name" value="GTP-BINDING PROTEIN 2"/>
    <property type="match status" value="1"/>
</dbReference>
<dbReference type="EMBL" id="UYRT01113861">
    <property type="protein sequence ID" value="VDN49444.1"/>
    <property type="molecule type" value="Genomic_DNA"/>
</dbReference>
<evidence type="ECO:0000259" key="3">
    <source>
        <dbReference type="Pfam" id="PF03144"/>
    </source>
</evidence>
<reference evidence="4 5" key="2">
    <citation type="submission" date="2018-11" db="EMBL/GenBank/DDBJ databases">
        <authorList>
            <consortium name="Pathogen Informatics"/>
        </authorList>
    </citation>
    <scope>NUCLEOTIDE SEQUENCE [LARGE SCALE GENOMIC DNA]</scope>
</reference>
<dbReference type="PANTHER" id="PTHR43721">
    <property type="entry name" value="ELONGATION FACTOR TU-RELATED"/>
    <property type="match status" value="1"/>
</dbReference>
<reference evidence="6" key="1">
    <citation type="submission" date="2016-06" db="UniProtKB">
        <authorList>
            <consortium name="WormBaseParasite"/>
        </authorList>
    </citation>
    <scope>IDENTIFICATION</scope>
</reference>
<feature type="domain" description="Translation elongation factor EFTu-like" evidence="3">
    <location>
        <begin position="7"/>
        <end position="79"/>
    </location>
</feature>
<keyword evidence="5" id="KW-1185">Reference proteome</keyword>
<dbReference type="Pfam" id="PF03144">
    <property type="entry name" value="GTP_EFTU_D2"/>
    <property type="match status" value="1"/>
</dbReference>
<evidence type="ECO:0000313" key="4">
    <source>
        <dbReference type="EMBL" id="VDN49444.1"/>
    </source>
</evidence>
<evidence type="ECO:0000256" key="1">
    <source>
        <dbReference type="ARBA" id="ARBA00022741"/>
    </source>
</evidence>
<dbReference type="InterPro" id="IPR050055">
    <property type="entry name" value="EF-Tu_GTPase"/>
</dbReference>
<dbReference type="GO" id="GO:0005525">
    <property type="term" value="F:GTP binding"/>
    <property type="evidence" value="ECO:0007669"/>
    <property type="project" value="UniProtKB-KW"/>
</dbReference>
<dbReference type="InterPro" id="IPR009001">
    <property type="entry name" value="Transl_elong_EF1A/Init_IF2_C"/>
</dbReference>
<proteinExistence type="predicted"/>
<gene>
    <name evidence="4" type="ORF">GPUH_LOCUS26767</name>
</gene>
<dbReference type="InterPro" id="IPR009000">
    <property type="entry name" value="Transl_B-barrel_sf"/>
</dbReference>
<name>A0A183F0M5_9BILA</name>